<gene>
    <name evidence="2" type="ORF">EQG49_03745</name>
</gene>
<protein>
    <submittedName>
        <fullName evidence="2">Uncharacterized protein</fullName>
    </submittedName>
</protein>
<keyword evidence="1" id="KW-1133">Transmembrane helix</keyword>
<proteinExistence type="predicted"/>
<evidence type="ECO:0000313" key="3">
    <source>
        <dbReference type="Proteomes" id="UP000292886"/>
    </source>
</evidence>
<keyword evidence="1" id="KW-0812">Transmembrane</keyword>
<reference evidence="3" key="1">
    <citation type="submission" date="2019-03" db="EMBL/GenBank/DDBJ databases">
        <title>Weissella sp. 26KH-42 Genome sequencing.</title>
        <authorList>
            <person name="Heo J."/>
            <person name="Kim S.-J."/>
            <person name="Kim J.-S."/>
            <person name="Hong S.-B."/>
            <person name="Kwon S.-W."/>
        </authorList>
    </citation>
    <scope>NUCLEOTIDE SEQUENCE [LARGE SCALE GENOMIC DNA]</scope>
    <source>
        <strain evidence="3">26KH-42</strain>
    </source>
</reference>
<keyword evidence="1" id="KW-0472">Membrane</keyword>
<feature type="transmembrane region" description="Helical" evidence="1">
    <location>
        <begin position="336"/>
        <end position="368"/>
    </location>
</feature>
<evidence type="ECO:0000313" key="2">
    <source>
        <dbReference type="EMBL" id="QBO35632.1"/>
    </source>
</evidence>
<dbReference type="EMBL" id="CP037940">
    <property type="protein sequence ID" value="QBO35632.1"/>
    <property type="molecule type" value="Genomic_DNA"/>
</dbReference>
<keyword evidence="3" id="KW-1185">Reference proteome</keyword>
<dbReference type="KEGG" id="wei:EQG49_03745"/>
<dbReference type="OrthoDB" id="9784013at2"/>
<dbReference type="Proteomes" id="UP000292886">
    <property type="component" value="Chromosome"/>
</dbReference>
<evidence type="ECO:0000256" key="1">
    <source>
        <dbReference type="SAM" id="Phobius"/>
    </source>
</evidence>
<dbReference type="RefSeq" id="WP_133362711.1">
    <property type="nucleotide sequence ID" value="NZ_CP037940.1"/>
</dbReference>
<accession>A0A4P6YSL9</accession>
<name>A0A4P6YSL9_9LACO</name>
<organism evidence="2 3">
    <name type="scientific">Periweissella cryptocerci</name>
    <dbReference type="NCBI Taxonomy" id="2506420"/>
    <lineage>
        <taxon>Bacteria</taxon>
        <taxon>Bacillati</taxon>
        <taxon>Bacillota</taxon>
        <taxon>Bacilli</taxon>
        <taxon>Lactobacillales</taxon>
        <taxon>Lactobacillaceae</taxon>
        <taxon>Periweissella</taxon>
    </lineage>
</organism>
<dbReference type="AlphaFoldDB" id="A0A4P6YSL9"/>
<sequence>MTNDRVALLTDAKAQLEELNNIVKSRKKYLHYEIEDIINVSLEKEKSKTKSLLEQGVFRVESWQKLISEDVIRIEDETTMELNERIKALIDVAIIIKIVVNDKCSISFPADSPVALLKKNGRLKGPKPEIPTDVHIIENFERYIVPSTKVAPRVAEDIGTVTSGIYESVEESKKTTAKISHLLGRFTGDVIGSAISPSVIALKGVSDAVKAVADATPVVVGANMYNKAKKQEKHNSKFDENTLIGELYGPIEVYKSAYINVCFNYGRDILDKLIEVIEVGLKKIGYEISAHEYHNQCVLNQIEECDTQLNLVVNNSIKDLIERSIIKISDEKHGGWLGYAGFASLGLAAFFLSGVGTVIGVTAILGSVGSRISGRRKHSKKVEEINGNRLNSSKSDKCKKILEEVKENQTNYIVKYGKNDAPYDANSRKAVLEMIDVFNEQAAVFTNKSNLSLEDALRLAWITGSVVGFEKLMKVTSYGN</sequence>